<dbReference type="Proteomes" id="UP000591131">
    <property type="component" value="Unassembled WGS sequence"/>
</dbReference>
<dbReference type="EMBL" id="JAAPAO010000580">
    <property type="protein sequence ID" value="KAF4656740.1"/>
    <property type="molecule type" value="Genomic_DNA"/>
</dbReference>
<feature type="chain" id="PRO_5029461421" evidence="1">
    <location>
        <begin position="24"/>
        <end position="157"/>
    </location>
</feature>
<comment type="caution">
    <text evidence="2">The sequence shown here is derived from an EMBL/GenBank/DDBJ whole genome shotgun (WGS) entry which is preliminary data.</text>
</comment>
<keyword evidence="1" id="KW-0732">Signal</keyword>
<dbReference type="AlphaFoldDB" id="A0A7J6LCM5"/>
<evidence type="ECO:0000313" key="2">
    <source>
        <dbReference type="EMBL" id="KAF4656740.1"/>
    </source>
</evidence>
<evidence type="ECO:0000256" key="1">
    <source>
        <dbReference type="SAM" id="SignalP"/>
    </source>
</evidence>
<organism evidence="2 3">
    <name type="scientific">Perkinsus chesapeaki</name>
    <name type="common">Clam parasite</name>
    <name type="synonym">Perkinsus andrewsi</name>
    <dbReference type="NCBI Taxonomy" id="330153"/>
    <lineage>
        <taxon>Eukaryota</taxon>
        <taxon>Sar</taxon>
        <taxon>Alveolata</taxon>
        <taxon>Perkinsozoa</taxon>
        <taxon>Perkinsea</taxon>
        <taxon>Perkinsida</taxon>
        <taxon>Perkinsidae</taxon>
        <taxon>Perkinsus</taxon>
    </lineage>
</organism>
<feature type="signal peptide" evidence="1">
    <location>
        <begin position="1"/>
        <end position="23"/>
    </location>
</feature>
<protein>
    <submittedName>
        <fullName evidence="2">Uncharacterized protein</fullName>
    </submittedName>
</protein>
<accession>A0A7J6LCM5</accession>
<name>A0A7J6LCM5_PERCH</name>
<keyword evidence="3" id="KW-1185">Reference proteome</keyword>
<proteinExistence type="predicted"/>
<reference evidence="2 3" key="1">
    <citation type="submission" date="2020-04" db="EMBL/GenBank/DDBJ databases">
        <title>Perkinsus chesapeaki whole genome sequence.</title>
        <authorList>
            <person name="Bogema D.R."/>
        </authorList>
    </citation>
    <scope>NUCLEOTIDE SEQUENCE [LARGE SCALE GENOMIC DNA]</scope>
    <source>
        <strain evidence="2">ATCC PRA-425</strain>
    </source>
</reference>
<sequence>MNSSPIILFAFLYSLVCCPVVYAEDQPDGLYKATVESQPISYLIFDPATKAVYIEDSKTSVLYWGKYIIDDKNFINITLSEENLDILKSEFPDKIGGATFNNMKFYPIQDTVVSLGADNEMLEQRPALGFDSKLHCESHCGADYDDDEHHFGQKAPS</sequence>
<gene>
    <name evidence="2" type="ORF">FOL47_008799</name>
</gene>
<evidence type="ECO:0000313" key="3">
    <source>
        <dbReference type="Proteomes" id="UP000591131"/>
    </source>
</evidence>